<dbReference type="VEuPathDB" id="MicrosporidiaDB:VICG_01052"/>
<gene>
    <name evidence="1" type="ORF">VICG_01052</name>
</gene>
<dbReference type="OMA" id="PFNTNIK"/>
<dbReference type="AlphaFoldDB" id="L2GLV1"/>
<keyword evidence="2" id="KW-1185">Reference proteome</keyword>
<organism evidence="1 2">
    <name type="scientific">Vittaforma corneae (strain ATCC 50505)</name>
    <name type="common">Microsporidian parasite</name>
    <name type="synonym">Nosema corneum</name>
    <dbReference type="NCBI Taxonomy" id="993615"/>
    <lineage>
        <taxon>Eukaryota</taxon>
        <taxon>Fungi</taxon>
        <taxon>Fungi incertae sedis</taxon>
        <taxon>Microsporidia</taxon>
        <taxon>Nosematidae</taxon>
        <taxon>Vittaforma</taxon>
    </lineage>
</organism>
<dbReference type="Proteomes" id="UP000011082">
    <property type="component" value="Unassembled WGS sequence"/>
</dbReference>
<dbReference type="HOGENOM" id="CLU_752735_0_0_1"/>
<dbReference type="OrthoDB" id="2190512at2759"/>
<evidence type="ECO:0000313" key="1">
    <source>
        <dbReference type="EMBL" id="ELA41868.1"/>
    </source>
</evidence>
<evidence type="ECO:0000313" key="2">
    <source>
        <dbReference type="Proteomes" id="UP000011082"/>
    </source>
</evidence>
<dbReference type="InParanoid" id="L2GLV1"/>
<dbReference type="EMBL" id="JH370137">
    <property type="protein sequence ID" value="ELA41868.1"/>
    <property type="molecule type" value="Genomic_DNA"/>
</dbReference>
<name>L2GLV1_VITCO</name>
<proteinExistence type="predicted"/>
<dbReference type="Pfam" id="PF17016">
    <property type="entry name" value="DUF5095"/>
    <property type="match status" value="1"/>
</dbReference>
<protein>
    <submittedName>
        <fullName evidence="1">Uncharacterized protein</fullName>
    </submittedName>
</protein>
<dbReference type="InterPro" id="IPR031515">
    <property type="entry name" value="DUF5095"/>
</dbReference>
<reference evidence="2" key="1">
    <citation type="submission" date="2011-05" db="EMBL/GenBank/DDBJ databases">
        <title>The genome sequence of Vittaforma corneae strain ATCC 50505.</title>
        <authorList>
            <consortium name="The Broad Institute Genome Sequencing Platform"/>
            <person name="Cuomo C."/>
            <person name="Didier E."/>
            <person name="Bowers L."/>
            <person name="Young S.K."/>
            <person name="Zeng Q."/>
            <person name="Gargeya S."/>
            <person name="Fitzgerald M."/>
            <person name="Haas B."/>
            <person name="Abouelleil A."/>
            <person name="Alvarado L."/>
            <person name="Arachchi H.M."/>
            <person name="Berlin A."/>
            <person name="Chapman S.B."/>
            <person name="Gearin G."/>
            <person name="Goldberg J."/>
            <person name="Griggs A."/>
            <person name="Gujja S."/>
            <person name="Hansen M."/>
            <person name="Heiman D."/>
            <person name="Howarth C."/>
            <person name="Larimer J."/>
            <person name="Lui A."/>
            <person name="MacDonald P.J.P."/>
            <person name="McCowen C."/>
            <person name="Montmayeur A."/>
            <person name="Murphy C."/>
            <person name="Neiman D."/>
            <person name="Pearson M."/>
            <person name="Priest M."/>
            <person name="Roberts A."/>
            <person name="Saif S."/>
            <person name="Shea T."/>
            <person name="Sisk P."/>
            <person name="Stolte C."/>
            <person name="Sykes S."/>
            <person name="Wortman J."/>
            <person name="Nusbaum C."/>
            <person name="Birren B."/>
        </authorList>
    </citation>
    <scope>NUCLEOTIDE SEQUENCE [LARGE SCALE GENOMIC DNA]</scope>
    <source>
        <strain evidence="2">ATCC 50505</strain>
    </source>
</reference>
<sequence>MLRDFRSKVKKAKVLSLKKKDTKQSSSEEHNREIIYCSDLGNAPLVQTPVSLRIEHSSKLQNISSNSILSSSILDCDSSSILENNTALKDISNEYRPIDNLDLNTGNFQSTKKPSTFNSTFTFDSSVKISENPFDIFNGSLIKIEKPIEEPTKIARQKTTDEFILSGLKRMRSQSNEFKNIRMTGIFNKVTVVSKTELSIDSKKYYKFPFDISVINDESAIFGTIKEEFVIAFSSAYSNYRKFGESFKILINEEVFNFSSTVSCPASCSKLLKSNDIKYTVENGIAKIDQDDTGLVYDVIMNLDIPKGKRAPFILSKFEFENGIVFRTKIQKGPVIRNKECIEYSYILVGPLDTSDFSFDDSVILEYL</sequence>
<dbReference type="GeneID" id="19881763"/>
<accession>L2GLV1</accession>
<dbReference type="RefSeq" id="XP_007604498.1">
    <property type="nucleotide sequence ID" value="XM_007604436.1"/>
</dbReference>